<feature type="transmembrane region" description="Helical" evidence="1">
    <location>
        <begin position="128"/>
        <end position="148"/>
    </location>
</feature>
<comment type="caution">
    <text evidence="2">The sequence shown here is derived from an EMBL/GenBank/DDBJ whole genome shotgun (WGS) entry which is preliminary data.</text>
</comment>
<protein>
    <submittedName>
        <fullName evidence="2">Uncharacterized protein</fullName>
    </submittedName>
</protein>
<evidence type="ECO:0000313" key="2">
    <source>
        <dbReference type="EMBL" id="KAF3110501.1"/>
    </source>
</evidence>
<feature type="transmembrane region" description="Helical" evidence="1">
    <location>
        <begin position="188"/>
        <end position="208"/>
    </location>
</feature>
<organism evidence="2 3">
    <name type="scientific">Orbilia oligospora</name>
    <name type="common">Nematode-trapping fungus</name>
    <name type="synonym">Arthrobotrys oligospora</name>
    <dbReference type="NCBI Taxonomy" id="2813651"/>
    <lineage>
        <taxon>Eukaryota</taxon>
        <taxon>Fungi</taxon>
        <taxon>Dikarya</taxon>
        <taxon>Ascomycota</taxon>
        <taxon>Pezizomycotina</taxon>
        <taxon>Orbiliomycetes</taxon>
        <taxon>Orbiliales</taxon>
        <taxon>Orbiliaceae</taxon>
        <taxon>Orbilia</taxon>
    </lineage>
</organism>
<feature type="transmembrane region" description="Helical" evidence="1">
    <location>
        <begin position="6"/>
        <end position="27"/>
    </location>
</feature>
<keyword evidence="1" id="KW-1133">Transmembrane helix</keyword>
<gene>
    <name evidence="2" type="ORF">TWF102_008078</name>
</gene>
<name>A0A7C8JRL9_ORBOL</name>
<keyword evidence="1" id="KW-0472">Membrane</keyword>
<reference evidence="2 3" key="1">
    <citation type="submission" date="2019-06" db="EMBL/GenBank/DDBJ databases">
        <authorList>
            <person name="Palmer J.M."/>
        </authorList>
    </citation>
    <scope>NUCLEOTIDE SEQUENCE [LARGE SCALE GENOMIC DNA]</scope>
    <source>
        <strain evidence="2 3">TWF102</strain>
    </source>
</reference>
<evidence type="ECO:0000256" key="1">
    <source>
        <dbReference type="SAM" id="Phobius"/>
    </source>
</evidence>
<accession>A0A7C8JRL9</accession>
<sequence>MDRTLLWGAVATTLTMSYTIFRISRCIRSWYIQSRHRADIGNLNGGDITTLPKSGVAKPRAAIHIATEAAFQLAVLGLLVSLILSTVRKEQRAGIRPLTVDALLNVRFVTQTLEWAYQIPMNREAKHFVSKILVFVICTIVDGVFAYLRCKNFPSEIFLHGFVYFMTSSIYLGFYIGGANDMTKLQQIFGYGLVICRPIIWALVFLTLRSRKPFRMKGTEPLTDAFAGLLWITVENIAMHCYSIRLTIKRDELYASATV</sequence>
<dbReference type="Proteomes" id="UP000475325">
    <property type="component" value="Unassembled WGS sequence"/>
</dbReference>
<keyword evidence="1" id="KW-0812">Transmembrane</keyword>
<proteinExistence type="predicted"/>
<evidence type="ECO:0000313" key="3">
    <source>
        <dbReference type="Proteomes" id="UP000475325"/>
    </source>
</evidence>
<feature type="transmembrane region" description="Helical" evidence="1">
    <location>
        <begin position="61"/>
        <end position="84"/>
    </location>
</feature>
<feature type="transmembrane region" description="Helical" evidence="1">
    <location>
        <begin position="157"/>
        <end position="176"/>
    </location>
</feature>
<dbReference type="AlphaFoldDB" id="A0A7C8JRL9"/>
<dbReference type="EMBL" id="WIQW01000005">
    <property type="protein sequence ID" value="KAF3110501.1"/>
    <property type="molecule type" value="Genomic_DNA"/>
</dbReference>